<reference evidence="2" key="1">
    <citation type="submission" date="2020-02" db="EMBL/GenBank/DDBJ databases">
        <title>Bacillus sedimentmangrovi sp. nov., isolated from sediment of the mangrove ecosystem.</title>
        <authorList>
            <person name="Liu G."/>
        </authorList>
    </citation>
    <scope>NUCLEOTIDE SEQUENCE [LARGE SCALE GENOMIC DNA]</scope>
    <source>
        <strain evidence="2">SgZ-7</strain>
    </source>
</reference>
<keyword evidence="3" id="KW-1185">Reference proteome</keyword>
<accession>A0A6B3TLX9</accession>
<gene>
    <name evidence="2" type="ORF">G4Z05_03505</name>
</gene>
<dbReference type="RefSeq" id="WP_038539286.1">
    <property type="nucleotide sequence ID" value="NZ_JAAIUV010000003.1"/>
</dbReference>
<comment type="caution">
    <text evidence="2">The sequence shown here is derived from an EMBL/GenBank/DDBJ whole genome shotgun (WGS) entry which is preliminary data.</text>
</comment>
<feature type="transmembrane region" description="Helical" evidence="1">
    <location>
        <begin position="12"/>
        <end position="33"/>
    </location>
</feature>
<organism evidence="2 3">
    <name type="scientific">Neobacillus thermocopriae</name>
    <dbReference type="NCBI Taxonomy" id="1215031"/>
    <lineage>
        <taxon>Bacteria</taxon>
        <taxon>Bacillati</taxon>
        <taxon>Bacillota</taxon>
        <taxon>Bacilli</taxon>
        <taxon>Bacillales</taxon>
        <taxon>Bacillaceae</taxon>
        <taxon>Neobacillus</taxon>
    </lineage>
</organism>
<evidence type="ECO:0000256" key="1">
    <source>
        <dbReference type="SAM" id="Phobius"/>
    </source>
</evidence>
<dbReference type="AlphaFoldDB" id="A0A6B3TLX9"/>
<dbReference type="EMBL" id="JAAIUV010000003">
    <property type="protein sequence ID" value="NEX77955.1"/>
    <property type="molecule type" value="Genomic_DNA"/>
</dbReference>
<feature type="transmembrane region" description="Helical" evidence="1">
    <location>
        <begin position="40"/>
        <end position="58"/>
    </location>
</feature>
<sequence length="61" mass="6789">MVKDEERSHSKNVVLAVFDTVTLGIPVYIANLIKQPKKTLKISLIVIPIVAIIAWFLSSLN</sequence>
<protein>
    <submittedName>
        <fullName evidence="2">Uncharacterized protein</fullName>
    </submittedName>
</protein>
<keyword evidence="1" id="KW-0472">Membrane</keyword>
<dbReference type="Proteomes" id="UP000481621">
    <property type="component" value="Unassembled WGS sequence"/>
</dbReference>
<keyword evidence="1" id="KW-0812">Transmembrane</keyword>
<evidence type="ECO:0000313" key="2">
    <source>
        <dbReference type="EMBL" id="NEX77955.1"/>
    </source>
</evidence>
<name>A0A6B3TLX9_9BACI</name>
<evidence type="ECO:0000313" key="3">
    <source>
        <dbReference type="Proteomes" id="UP000481621"/>
    </source>
</evidence>
<keyword evidence="1" id="KW-1133">Transmembrane helix</keyword>
<proteinExistence type="predicted"/>